<dbReference type="AlphaFoldDB" id="A0A3E2TQN9"/>
<dbReference type="Gene3D" id="3.40.50.300">
    <property type="entry name" value="P-loop containing nucleotide triphosphate hydrolases"/>
    <property type="match status" value="1"/>
</dbReference>
<dbReference type="SUPFAM" id="SSF48019">
    <property type="entry name" value="post-AAA+ oligomerization domain-like"/>
    <property type="match status" value="1"/>
</dbReference>
<keyword evidence="3" id="KW-0808">Transferase</keyword>
<dbReference type="Pfam" id="PF06144">
    <property type="entry name" value="DNA_pol3_delta"/>
    <property type="match status" value="1"/>
</dbReference>
<dbReference type="PANTHER" id="PTHR34388">
    <property type="entry name" value="DNA POLYMERASE III SUBUNIT DELTA"/>
    <property type="match status" value="1"/>
</dbReference>
<dbReference type="GO" id="GO:0006261">
    <property type="term" value="P:DNA-templated DNA replication"/>
    <property type="evidence" value="ECO:0007669"/>
    <property type="project" value="TreeGrafter"/>
</dbReference>
<protein>
    <recommendedName>
        <fullName evidence="2">DNA polymerase III subunit delta</fullName>
        <ecNumber evidence="1">2.7.7.7</ecNumber>
    </recommendedName>
</protein>
<dbReference type="Gene3D" id="1.20.272.10">
    <property type="match status" value="1"/>
</dbReference>
<feature type="domain" description="DNA polymerase III delta N-terminal" evidence="9">
    <location>
        <begin position="17"/>
        <end position="123"/>
    </location>
</feature>
<evidence type="ECO:0000259" key="10">
    <source>
        <dbReference type="Pfam" id="PF21694"/>
    </source>
</evidence>
<evidence type="ECO:0000313" key="11">
    <source>
        <dbReference type="EMBL" id="RGB81033.1"/>
    </source>
</evidence>
<dbReference type="EC" id="2.7.7.7" evidence="1"/>
<dbReference type="Gene3D" id="1.10.8.60">
    <property type="match status" value="1"/>
</dbReference>
<feature type="domain" description="DNA polymerase III delta subunit-like C-terminal" evidence="10">
    <location>
        <begin position="204"/>
        <end position="324"/>
    </location>
</feature>
<keyword evidence="5" id="KW-0235">DNA replication</keyword>
<dbReference type="Pfam" id="PF21694">
    <property type="entry name" value="DNA_pol3_delta_C"/>
    <property type="match status" value="1"/>
</dbReference>
<keyword evidence="6" id="KW-0239">DNA-directed DNA polymerase</keyword>
<dbReference type="Proteomes" id="UP000260773">
    <property type="component" value="Unassembled WGS sequence"/>
</dbReference>
<evidence type="ECO:0000256" key="5">
    <source>
        <dbReference type="ARBA" id="ARBA00022705"/>
    </source>
</evidence>
<dbReference type="InterPro" id="IPR010372">
    <property type="entry name" value="DNA_pol3_delta_N"/>
</dbReference>
<dbReference type="SUPFAM" id="SSF52540">
    <property type="entry name" value="P-loop containing nucleoside triphosphate hydrolases"/>
    <property type="match status" value="1"/>
</dbReference>
<evidence type="ECO:0000256" key="4">
    <source>
        <dbReference type="ARBA" id="ARBA00022695"/>
    </source>
</evidence>
<evidence type="ECO:0000259" key="9">
    <source>
        <dbReference type="Pfam" id="PF06144"/>
    </source>
</evidence>
<dbReference type="GO" id="GO:0003677">
    <property type="term" value="F:DNA binding"/>
    <property type="evidence" value="ECO:0007669"/>
    <property type="project" value="InterPro"/>
</dbReference>
<evidence type="ECO:0000256" key="1">
    <source>
        <dbReference type="ARBA" id="ARBA00012417"/>
    </source>
</evidence>
<accession>A0A3E2TQN9</accession>
<organism evidence="11 12">
    <name type="scientific">Coprococcus catus</name>
    <dbReference type="NCBI Taxonomy" id="116085"/>
    <lineage>
        <taxon>Bacteria</taxon>
        <taxon>Bacillati</taxon>
        <taxon>Bacillota</taxon>
        <taxon>Clostridia</taxon>
        <taxon>Lachnospirales</taxon>
        <taxon>Lachnospiraceae</taxon>
        <taxon>Coprococcus</taxon>
    </lineage>
</organism>
<dbReference type="EMBL" id="QVEP01000007">
    <property type="protein sequence ID" value="RGB81033.1"/>
    <property type="molecule type" value="Genomic_DNA"/>
</dbReference>
<evidence type="ECO:0000256" key="3">
    <source>
        <dbReference type="ARBA" id="ARBA00022679"/>
    </source>
</evidence>
<dbReference type="GO" id="GO:0003887">
    <property type="term" value="F:DNA-directed DNA polymerase activity"/>
    <property type="evidence" value="ECO:0007669"/>
    <property type="project" value="UniProtKB-KW"/>
</dbReference>
<comment type="catalytic activity">
    <reaction evidence="8">
        <text>DNA(n) + a 2'-deoxyribonucleoside 5'-triphosphate = DNA(n+1) + diphosphate</text>
        <dbReference type="Rhea" id="RHEA:22508"/>
        <dbReference type="Rhea" id="RHEA-COMP:17339"/>
        <dbReference type="Rhea" id="RHEA-COMP:17340"/>
        <dbReference type="ChEBI" id="CHEBI:33019"/>
        <dbReference type="ChEBI" id="CHEBI:61560"/>
        <dbReference type="ChEBI" id="CHEBI:173112"/>
        <dbReference type="EC" id="2.7.7.7"/>
    </reaction>
</comment>
<dbReference type="GO" id="GO:0009360">
    <property type="term" value="C:DNA polymerase III complex"/>
    <property type="evidence" value="ECO:0007669"/>
    <property type="project" value="InterPro"/>
</dbReference>
<comment type="caution">
    <text evidence="11">The sequence shown here is derived from an EMBL/GenBank/DDBJ whole genome shotgun (WGS) entry which is preliminary data.</text>
</comment>
<comment type="similarity">
    <text evidence="7">Belongs to the DNA polymerase HolA subunit family.</text>
</comment>
<dbReference type="NCBIfam" id="TIGR01128">
    <property type="entry name" value="holA"/>
    <property type="match status" value="1"/>
</dbReference>
<evidence type="ECO:0000256" key="8">
    <source>
        <dbReference type="ARBA" id="ARBA00049244"/>
    </source>
</evidence>
<gene>
    <name evidence="11" type="ORF">DW070_04360</name>
</gene>
<evidence type="ECO:0000313" key="12">
    <source>
        <dbReference type="Proteomes" id="UP000260773"/>
    </source>
</evidence>
<dbReference type="InterPro" id="IPR027417">
    <property type="entry name" value="P-loop_NTPase"/>
</dbReference>
<evidence type="ECO:0000256" key="6">
    <source>
        <dbReference type="ARBA" id="ARBA00022932"/>
    </source>
</evidence>
<reference evidence="11 12" key="1">
    <citation type="submission" date="2018-08" db="EMBL/GenBank/DDBJ databases">
        <title>A genome reference for cultivated species of the human gut microbiota.</title>
        <authorList>
            <person name="Zou Y."/>
            <person name="Xue W."/>
            <person name="Luo G."/>
        </authorList>
    </citation>
    <scope>NUCLEOTIDE SEQUENCE [LARGE SCALE GENOMIC DNA]</scope>
    <source>
        <strain evidence="11 12">AF45-17</strain>
    </source>
</reference>
<dbReference type="InterPro" id="IPR008921">
    <property type="entry name" value="DNA_pol3_clamp-load_cplx_C"/>
</dbReference>
<dbReference type="InterPro" id="IPR005790">
    <property type="entry name" value="DNA_polIII_delta"/>
</dbReference>
<proteinExistence type="inferred from homology"/>
<dbReference type="RefSeq" id="WP_015514605.1">
    <property type="nucleotide sequence ID" value="NZ_JAQCWV010000001.1"/>
</dbReference>
<keyword evidence="4" id="KW-0548">Nucleotidyltransferase</keyword>
<dbReference type="InterPro" id="IPR048466">
    <property type="entry name" value="DNA_pol3_delta-like_C"/>
</dbReference>
<evidence type="ECO:0000256" key="7">
    <source>
        <dbReference type="ARBA" id="ARBA00034754"/>
    </source>
</evidence>
<dbReference type="PANTHER" id="PTHR34388:SF1">
    <property type="entry name" value="DNA POLYMERASE III SUBUNIT DELTA"/>
    <property type="match status" value="1"/>
</dbReference>
<sequence>MKTLNEHLKTKTFKNVYLLYGDEAYLRNQYRDKLKKAMINEGDTMNFSCFEGKGIDEKELTAMADTVPFFSDYRLIIVENSGFFKTSGHEALAEYMKHIPETTCIVFVESEVDKRSKLFKAVSSTGYAANLTMPGDKQLMLWLGGIVKRENKMIQEQTMQYFLQLVEHDMNGMRQEMEKLICYVGHRQVIEKADVDAVCCVFVENKVFDMISAVAEKNQKRAMQLYDDLVALKEPPMRILYLMIKQFNTLYEVRDLAVKGYPASAIAEKTAIRDFIVKRNISLGRHFEIAALREAVAYGTELEEEIKTGRITDRLAVELMIQKYSRA</sequence>
<name>A0A3E2TQN9_9FIRM</name>
<evidence type="ECO:0000256" key="2">
    <source>
        <dbReference type="ARBA" id="ARBA00017703"/>
    </source>
</evidence>